<dbReference type="GO" id="GO:0005737">
    <property type="term" value="C:cytoplasm"/>
    <property type="evidence" value="ECO:0007669"/>
    <property type="project" value="TreeGrafter"/>
</dbReference>
<dbReference type="Gene3D" id="3.40.50.1240">
    <property type="entry name" value="Phosphoglycerate mutase-like"/>
    <property type="match status" value="1"/>
</dbReference>
<dbReference type="RefSeq" id="WP_263074150.1">
    <property type="nucleotide sequence ID" value="NZ_JAOUSF010000005.1"/>
</dbReference>
<protein>
    <submittedName>
        <fullName evidence="1">Phosphoglycerate mutase family protein</fullName>
    </submittedName>
</protein>
<dbReference type="Pfam" id="PF00300">
    <property type="entry name" value="His_Phos_1"/>
    <property type="match status" value="1"/>
</dbReference>
<dbReference type="GO" id="GO:0016791">
    <property type="term" value="F:phosphatase activity"/>
    <property type="evidence" value="ECO:0007669"/>
    <property type="project" value="TreeGrafter"/>
</dbReference>
<accession>A0AAE3LRM6</accession>
<dbReference type="Proteomes" id="UP001209318">
    <property type="component" value="Unassembled WGS sequence"/>
</dbReference>
<dbReference type="SUPFAM" id="SSF53254">
    <property type="entry name" value="Phosphoglycerate mutase-like"/>
    <property type="match status" value="1"/>
</dbReference>
<dbReference type="PANTHER" id="PTHR48100:SF1">
    <property type="entry name" value="HISTIDINE PHOSPHATASE FAMILY PROTEIN-RELATED"/>
    <property type="match status" value="1"/>
</dbReference>
<dbReference type="CDD" id="cd07067">
    <property type="entry name" value="HP_PGM_like"/>
    <property type="match status" value="1"/>
</dbReference>
<evidence type="ECO:0000313" key="2">
    <source>
        <dbReference type="Proteomes" id="UP001209318"/>
    </source>
</evidence>
<gene>
    <name evidence="1" type="ORF">OEV98_14895</name>
</gene>
<comment type="caution">
    <text evidence="1">The sequence shown here is derived from an EMBL/GenBank/DDBJ whole genome shotgun (WGS) entry which is preliminary data.</text>
</comment>
<dbReference type="InterPro" id="IPR050275">
    <property type="entry name" value="PGM_Phosphatase"/>
</dbReference>
<name>A0AAE3LRM6_9BACI</name>
<reference evidence="1" key="1">
    <citation type="submission" date="2022-10" db="EMBL/GenBank/DDBJ databases">
        <title>Description of Fervidibacillus gen. nov. in the family Fervidibacillaceae fam. nov. with two species, Fervidibacillus albus sp. nov., and Fervidibacillus halotolerans sp. nov., isolated from tidal flat sediments.</title>
        <authorList>
            <person name="Kwon K.K."/>
            <person name="Yang S.-H."/>
        </authorList>
    </citation>
    <scope>NUCLEOTIDE SEQUENCE</scope>
    <source>
        <strain evidence="1">JCM 19140</strain>
    </source>
</reference>
<dbReference type="PANTHER" id="PTHR48100">
    <property type="entry name" value="BROAD-SPECIFICITY PHOSPHATASE YOR283W-RELATED"/>
    <property type="match status" value="1"/>
</dbReference>
<dbReference type="InterPro" id="IPR029033">
    <property type="entry name" value="His_PPase_superfam"/>
</dbReference>
<dbReference type="SMART" id="SM00855">
    <property type="entry name" value="PGAM"/>
    <property type="match status" value="1"/>
</dbReference>
<organism evidence="1 2">
    <name type="scientific">Perspicuibacillus lycopersici</name>
    <dbReference type="NCBI Taxonomy" id="1325689"/>
    <lineage>
        <taxon>Bacteria</taxon>
        <taxon>Bacillati</taxon>
        <taxon>Bacillota</taxon>
        <taxon>Bacilli</taxon>
        <taxon>Bacillales</taxon>
        <taxon>Bacillaceae</taxon>
        <taxon>Perspicuibacillus</taxon>
    </lineage>
</organism>
<sequence>MELVFIRHGEGEHTGNIPESLHLPDPSLTPSGKQQAKILQEQLPLHAEDIMIISPTRRTLETACIWSENYNCRRIVSPLVAPRIFPYRPNARTLPCDRLLTIKQIKHDFPIIEMDETFPGDTIWRDGINTISEESFKRKARTFLTYCQNITRKQIYIVSHDGTITAYRQMISGELLTREDFPKETQVISISLENATE</sequence>
<dbReference type="AlphaFoldDB" id="A0AAE3LRM6"/>
<evidence type="ECO:0000313" key="1">
    <source>
        <dbReference type="EMBL" id="MCU9614829.1"/>
    </source>
</evidence>
<dbReference type="InterPro" id="IPR013078">
    <property type="entry name" value="His_Pase_superF_clade-1"/>
</dbReference>
<proteinExistence type="predicted"/>
<keyword evidence="2" id="KW-1185">Reference proteome</keyword>
<dbReference type="EMBL" id="JAOUSF010000005">
    <property type="protein sequence ID" value="MCU9614829.1"/>
    <property type="molecule type" value="Genomic_DNA"/>
</dbReference>